<keyword evidence="3 5" id="KW-1133">Transmembrane helix</keyword>
<keyword evidence="2 5" id="KW-0812">Transmembrane</keyword>
<reference evidence="6 7" key="1">
    <citation type="journal article" date="2017" name="Curr. Biol.">
        <title>Genome architecture and evolution of a unichromosomal asexual nematode.</title>
        <authorList>
            <person name="Fradin H."/>
            <person name="Zegar C."/>
            <person name="Gutwein M."/>
            <person name="Lucas J."/>
            <person name="Kovtun M."/>
            <person name="Corcoran D."/>
            <person name="Baugh L.R."/>
            <person name="Kiontke K."/>
            <person name="Gunsalus K."/>
            <person name="Fitch D.H."/>
            <person name="Piano F."/>
        </authorList>
    </citation>
    <scope>NUCLEOTIDE SEQUENCE [LARGE SCALE GENOMIC DNA]</scope>
    <source>
        <strain evidence="6">PF1309</strain>
    </source>
</reference>
<name>A0A2A2K8A2_9BILA</name>
<dbReference type="OrthoDB" id="5801335at2759"/>
<dbReference type="InterPro" id="IPR051115">
    <property type="entry name" value="LAPTM_transporter"/>
</dbReference>
<evidence type="ECO:0000313" key="6">
    <source>
        <dbReference type="EMBL" id="PAV70174.1"/>
    </source>
</evidence>
<dbReference type="Proteomes" id="UP000218231">
    <property type="component" value="Unassembled WGS sequence"/>
</dbReference>
<dbReference type="AlphaFoldDB" id="A0A2A2K8A2"/>
<keyword evidence="4 5" id="KW-0472">Membrane</keyword>
<comment type="subcellular location">
    <subcellularLocation>
        <location evidence="1">Endomembrane system</location>
        <topology evidence="1">Multi-pass membrane protein</topology>
    </subcellularLocation>
</comment>
<feature type="transmembrane region" description="Helical" evidence="5">
    <location>
        <begin position="121"/>
        <end position="140"/>
    </location>
</feature>
<feature type="transmembrane region" description="Helical" evidence="5">
    <location>
        <begin position="160"/>
        <end position="184"/>
    </location>
</feature>
<dbReference type="PANTHER" id="PTHR12479">
    <property type="entry name" value="LYSOSOMAL-ASSOCIATED TRANSMEMBRANE PROTEIN"/>
    <property type="match status" value="1"/>
</dbReference>
<evidence type="ECO:0000256" key="4">
    <source>
        <dbReference type="ARBA" id="ARBA00023136"/>
    </source>
</evidence>
<comment type="caution">
    <text evidence="6">The sequence shown here is derived from an EMBL/GenBank/DDBJ whole genome shotgun (WGS) entry which is preliminary data.</text>
</comment>
<evidence type="ECO:0000256" key="3">
    <source>
        <dbReference type="ARBA" id="ARBA00022989"/>
    </source>
</evidence>
<proteinExistence type="predicted"/>
<evidence type="ECO:0000256" key="5">
    <source>
        <dbReference type="SAM" id="Phobius"/>
    </source>
</evidence>
<feature type="transmembrane region" description="Helical" evidence="5">
    <location>
        <begin position="92"/>
        <end position="114"/>
    </location>
</feature>
<evidence type="ECO:0000256" key="2">
    <source>
        <dbReference type="ARBA" id="ARBA00022692"/>
    </source>
</evidence>
<keyword evidence="7" id="KW-1185">Reference proteome</keyword>
<protein>
    <submittedName>
        <fullName evidence="6">Uncharacterized protein</fullName>
    </submittedName>
</protein>
<accession>A0A2A2K8A2</accession>
<dbReference type="EMBL" id="LIAE01009348">
    <property type="protein sequence ID" value="PAV70174.1"/>
    <property type="molecule type" value="Genomic_DNA"/>
</dbReference>
<evidence type="ECO:0000313" key="7">
    <source>
        <dbReference type="Proteomes" id="UP000218231"/>
    </source>
</evidence>
<feature type="transmembrane region" description="Helical" evidence="5">
    <location>
        <begin position="51"/>
        <end position="72"/>
    </location>
</feature>
<dbReference type="PANTHER" id="PTHR12479:SF13">
    <property type="entry name" value="DUF4149 DOMAIN-CONTAINING PROTEIN"/>
    <property type="match status" value="1"/>
</dbReference>
<organism evidence="6 7">
    <name type="scientific">Diploscapter pachys</name>
    <dbReference type="NCBI Taxonomy" id="2018661"/>
    <lineage>
        <taxon>Eukaryota</taxon>
        <taxon>Metazoa</taxon>
        <taxon>Ecdysozoa</taxon>
        <taxon>Nematoda</taxon>
        <taxon>Chromadorea</taxon>
        <taxon>Rhabditida</taxon>
        <taxon>Rhabditina</taxon>
        <taxon>Rhabditomorpha</taxon>
        <taxon>Rhabditoidea</taxon>
        <taxon>Rhabditidae</taxon>
        <taxon>Diploscapter</taxon>
    </lineage>
</organism>
<evidence type="ECO:0000256" key="1">
    <source>
        <dbReference type="ARBA" id="ARBA00004127"/>
    </source>
</evidence>
<gene>
    <name evidence="6" type="ORF">WR25_12794</name>
</gene>
<dbReference type="GO" id="GO:0005765">
    <property type="term" value="C:lysosomal membrane"/>
    <property type="evidence" value="ECO:0007669"/>
    <property type="project" value="TreeGrafter"/>
</dbReference>
<dbReference type="GO" id="GO:0012505">
    <property type="term" value="C:endomembrane system"/>
    <property type="evidence" value="ECO:0007669"/>
    <property type="project" value="UniProtKB-SubCell"/>
</dbReference>
<sequence length="227" mass="25398">MTVPTANKPRPQYRIPHFPLAGSPNIDAIWDQDADKYKALFRSVHVTKASMYIGVMQLTIIVAFLGVVLYGIAFHSGSLHETLSTGMSSDRLASQLLAAISLQLTLVLTMMYGIKAERRGFLLPFIVFSIFAIFLAFLQMTSDLIRTTQQRADSASLGQILSHLVGMFVHMWCVAVIWRCYCYLGDKKVAQQIKDNLQTTAPFVCEYTQPPPYENTVIEKKNQLSAA</sequence>